<evidence type="ECO:0000256" key="2">
    <source>
        <dbReference type="ARBA" id="ARBA00022478"/>
    </source>
</evidence>
<keyword evidence="8" id="KW-0804">Transcription</keyword>
<dbReference type="PANTHER" id="PTHR32248">
    <property type="entry name" value="RNA POLYMERASE SIGMA-54 FACTOR"/>
    <property type="match status" value="1"/>
</dbReference>
<dbReference type="PIRSF" id="PIRSF000774">
    <property type="entry name" value="RpoN"/>
    <property type="match status" value="1"/>
</dbReference>
<dbReference type="NCBIfam" id="TIGR02395">
    <property type="entry name" value="rpoN_sigma"/>
    <property type="match status" value="1"/>
</dbReference>
<accession>A0ABS6EYP6</accession>
<evidence type="ECO:0000256" key="7">
    <source>
        <dbReference type="ARBA" id="ARBA00023125"/>
    </source>
</evidence>
<evidence type="ECO:0000313" key="12">
    <source>
        <dbReference type="Proteomes" id="UP000736583"/>
    </source>
</evidence>
<dbReference type="GO" id="GO:0003899">
    <property type="term" value="F:DNA-directed RNA polymerase activity"/>
    <property type="evidence" value="ECO:0007669"/>
    <property type="project" value="UniProtKB-EC"/>
</dbReference>
<name>A0ABS6EYP6_9CLOT</name>
<keyword evidence="6" id="KW-0731">Sigma factor</keyword>
<evidence type="ECO:0000259" key="9">
    <source>
        <dbReference type="Pfam" id="PF04552"/>
    </source>
</evidence>
<keyword evidence="12" id="KW-1185">Reference proteome</keyword>
<evidence type="ECO:0000256" key="3">
    <source>
        <dbReference type="ARBA" id="ARBA00022679"/>
    </source>
</evidence>
<dbReference type="Pfam" id="PF04963">
    <property type="entry name" value="Sigma54_CBD"/>
    <property type="match status" value="1"/>
</dbReference>
<evidence type="ECO:0000256" key="8">
    <source>
        <dbReference type="ARBA" id="ARBA00023163"/>
    </source>
</evidence>
<dbReference type="PROSITE" id="PS50044">
    <property type="entry name" value="SIGMA54_3"/>
    <property type="match status" value="1"/>
</dbReference>
<dbReference type="EMBL" id="JAHLQL010000001">
    <property type="protein sequence ID" value="MBU5591344.1"/>
    <property type="molecule type" value="Genomic_DNA"/>
</dbReference>
<dbReference type="InterPro" id="IPR007046">
    <property type="entry name" value="RNA_pol_sigma_54_core-bd"/>
</dbReference>
<evidence type="ECO:0000256" key="4">
    <source>
        <dbReference type="ARBA" id="ARBA00022695"/>
    </source>
</evidence>
<evidence type="ECO:0000259" key="10">
    <source>
        <dbReference type="Pfam" id="PF04963"/>
    </source>
</evidence>
<sequence length="458" mass="53631">MKIDFNLNLTQEQKLIMTQQMQLSVKLLQMSSYDLQEYIDKEFQENPVLEAAYEEKKEEEVKDRIDYKELVKYLEFDNYGSQSYGSYNNDDDEVSPFNFISNKTSLKQYLHEQILELNENDYIKSICEYIIESLDGRGYLPISIEDISKEIKISIELAEKALKIIQSLDPDGIGARNIKECLKIQIQKKELGNDKILDIIDNHLEDLAENRYQNIAKELNITAKEAQYYGDKIKTLEPKPSRGFFTGEEVRYVVPDAYIRKIDGEYHIIMNDSLLPRLSINNVYKDILKEEKDKFAVDFVKDKINSAMFLIKSVEQRKSTIYRVLEKIIELQYDYFEFGAEYLKPMTLKEIAESLSMHESTISRAIRDKYVYTSKGTIKIKDLFTTGIYSNNEGEDISVINIKNQIKKLIDEENKKKPLSDQIICDELNKMNMNISRRTVAKYREELGIKSSSKRKRF</sequence>
<dbReference type="InterPro" id="IPR007634">
    <property type="entry name" value="RNA_pol_sigma_54_DNA-bd"/>
</dbReference>
<protein>
    <submittedName>
        <fullName evidence="11">RNA polymerase factor sigma-54</fullName>
        <ecNumber evidence="11">2.7.7.6</ecNumber>
    </submittedName>
</protein>
<keyword evidence="5" id="KW-0805">Transcription regulation</keyword>
<dbReference type="Proteomes" id="UP000736583">
    <property type="component" value="Unassembled WGS sequence"/>
</dbReference>
<dbReference type="PROSITE" id="PS00717">
    <property type="entry name" value="SIGMA54_1"/>
    <property type="match status" value="1"/>
</dbReference>
<keyword evidence="4 11" id="KW-0548">Nucleotidyltransferase</keyword>
<dbReference type="InterPro" id="IPR000394">
    <property type="entry name" value="RNA_pol_sigma_54"/>
</dbReference>
<evidence type="ECO:0000256" key="1">
    <source>
        <dbReference type="ARBA" id="ARBA00008798"/>
    </source>
</evidence>
<evidence type="ECO:0000256" key="6">
    <source>
        <dbReference type="ARBA" id="ARBA00023082"/>
    </source>
</evidence>
<evidence type="ECO:0000313" key="11">
    <source>
        <dbReference type="EMBL" id="MBU5591344.1"/>
    </source>
</evidence>
<dbReference type="EC" id="2.7.7.6" evidence="11"/>
<dbReference type="PANTHER" id="PTHR32248:SF4">
    <property type="entry name" value="RNA POLYMERASE SIGMA-54 FACTOR"/>
    <property type="match status" value="1"/>
</dbReference>
<feature type="domain" description="RNA polymerase sigma factor 54 DNA-binding" evidence="9">
    <location>
        <begin position="299"/>
        <end position="457"/>
    </location>
</feature>
<keyword evidence="2" id="KW-0240">DNA-directed RNA polymerase</keyword>
<gene>
    <name evidence="11" type="ORF">KQI89_06185</name>
</gene>
<evidence type="ECO:0000256" key="5">
    <source>
        <dbReference type="ARBA" id="ARBA00023015"/>
    </source>
</evidence>
<organism evidence="11 12">
    <name type="scientific">Clostridium simiarum</name>
    <dbReference type="NCBI Taxonomy" id="2841506"/>
    <lineage>
        <taxon>Bacteria</taxon>
        <taxon>Bacillati</taxon>
        <taxon>Bacillota</taxon>
        <taxon>Clostridia</taxon>
        <taxon>Eubacteriales</taxon>
        <taxon>Clostridiaceae</taxon>
        <taxon>Clostridium</taxon>
    </lineage>
</organism>
<dbReference type="Pfam" id="PF00309">
    <property type="entry name" value="Sigma54_AID"/>
    <property type="match status" value="1"/>
</dbReference>
<keyword evidence="3 11" id="KW-0808">Transferase</keyword>
<reference evidence="11 12" key="1">
    <citation type="submission" date="2021-06" db="EMBL/GenBank/DDBJ databases">
        <authorList>
            <person name="Sun Q."/>
            <person name="Li D."/>
        </authorList>
    </citation>
    <scope>NUCLEOTIDE SEQUENCE [LARGE SCALE GENOMIC DNA]</scope>
    <source>
        <strain evidence="11 12">MSJ-4</strain>
    </source>
</reference>
<proteinExistence type="inferred from homology"/>
<feature type="domain" description="RNA polymerase sigma factor 54 core-binding" evidence="10">
    <location>
        <begin position="98"/>
        <end position="284"/>
    </location>
</feature>
<comment type="caution">
    <text evidence="11">The sequence shown here is derived from an EMBL/GenBank/DDBJ whole genome shotgun (WGS) entry which is preliminary data.</text>
</comment>
<dbReference type="PROSITE" id="PS00718">
    <property type="entry name" value="SIGMA54_2"/>
    <property type="match status" value="1"/>
</dbReference>
<keyword evidence="7" id="KW-0238">DNA-binding</keyword>
<dbReference type="Pfam" id="PF04552">
    <property type="entry name" value="Sigma54_DBD"/>
    <property type="match status" value="1"/>
</dbReference>
<comment type="similarity">
    <text evidence="1">Belongs to the sigma-54 factor family.</text>
</comment>